<keyword evidence="3 8" id="KW-0641">Proline biosynthesis</keyword>
<keyword evidence="1 8" id="KW-0963">Cytoplasm</keyword>
<dbReference type="InterPro" id="IPR036393">
    <property type="entry name" value="AceGlu_kinase-like_sf"/>
</dbReference>
<dbReference type="CDD" id="cd04242">
    <property type="entry name" value="AAK_G5K_ProB"/>
    <property type="match status" value="1"/>
</dbReference>
<dbReference type="EC" id="2.7.2.11" evidence="8"/>
<evidence type="ECO:0000256" key="4">
    <source>
        <dbReference type="ARBA" id="ARBA00022679"/>
    </source>
</evidence>
<evidence type="ECO:0000256" key="3">
    <source>
        <dbReference type="ARBA" id="ARBA00022650"/>
    </source>
</evidence>
<keyword evidence="4 8" id="KW-0808">Transferase</keyword>
<dbReference type="InterPro" id="IPR005715">
    <property type="entry name" value="Glu_5kinase/COase_Synthase"/>
</dbReference>
<feature type="binding site" evidence="8">
    <location>
        <position position="49"/>
    </location>
    <ligand>
        <name>substrate</name>
    </ligand>
</feature>
<evidence type="ECO:0000256" key="8">
    <source>
        <dbReference type="HAMAP-Rule" id="MF_00456"/>
    </source>
</evidence>
<feature type="binding site" evidence="8">
    <location>
        <position position="8"/>
    </location>
    <ligand>
        <name>ATP</name>
        <dbReference type="ChEBI" id="CHEBI:30616"/>
    </ligand>
</feature>
<dbReference type="PANTHER" id="PTHR43654:SF1">
    <property type="entry name" value="ISOPENTENYL PHOSPHATE KINASE"/>
    <property type="match status" value="1"/>
</dbReference>
<dbReference type="FunFam" id="3.40.1160.10:FF:000006">
    <property type="entry name" value="Glutamate 5-kinase"/>
    <property type="match status" value="1"/>
</dbReference>
<dbReference type="GO" id="GO:0005524">
    <property type="term" value="F:ATP binding"/>
    <property type="evidence" value="ECO:0007669"/>
    <property type="project" value="UniProtKB-KW"/>
</dbReference>
<dbReference type="AlphaFoldDB" id="A0A1M6I148"/>
<dbReference type="SUPFAM" id="SSF53633">
    <property type="entry name" value="Carbamate kinase-like"/>
    <property type="match status" value="1"/>
</dbReference>
<evidence type="ECO:0000256" key="5">
    <source>
        <dbReference type="ARBA" id="ARBA00022741"/>
    </source>
</evidence>
<dbReference type="NCBIfam" id="TIGR01027">
    <property type="entry name" value="proB"/>
    <property type="match status" value="1"/>
</dbReference>
<keyword evidence="2 8" id="KW-0028">Amino-acid biosynthesis</keyword>
<evidence type="ECO:0000256" key="7">
    <source>
        <dbReference type="ARBA" id="ARBA00022840"/>
    </source>
</evidence>
<dbReference type="Pfam" id="PF00696">
    <property type="entry name" value="AA_kinase"/>
    <property type="match status" value="1"/>
</dbReference>
<name>A0A1M6I148_9BACT</name>
<dbReference type="GO" id="GO:0005829">
    <property type="term" value="C:cytosol"/>
    <property type="evidence" value="ECO:0007669"/>
    <property type="project" value="TreeGrafter"/>
</dbReference>
<comment type="caution">
    <text evidence="8">Lacks conserved residue(s) required for the propagation of feature annotation.</text>
</comment>
<organism evidence="10 11">
    <name type="scientific">Rubritalea squalenifaciens DSM 18772</name>
    <dbReference type="NCBI Taxonomy" id="1123071"/>
    <lineage>
        <taxon>Bacteria</taxon>
        <taxon>Pseudomonadati</taxon>
        <taxon>Verrucomicrobiota</taxon>
        <taxon>Verrucomicrobiia</taxon>
        <taxon>Verrucomicrobiales</taxon>
        <taxon>Rubritaleaceae</taxon>
        <taxon>Rubritalea</taxon>
    </lineage>
</organism>
<comment type="function">
    <text evidence="8">Catalyzes the transfer of a phosphate group to glutamate to form L-glutamate 5-phosphate.</text>
</comment>
<dbReference type="HAMAP" id="MF_00456">
    <property type="entry name" value="ProB"/>
    <property type="match status" value="1"/>
</dbReference>
<dbReference type="InterPro" id="IPR041739">
    <property type="entry name" value="G5K_ProB"/>
</dbReference>
<feature type="domain" description="Aspartate/glutamate/uridylate kinase" evidence="9">
    <location>
        <begin position="5"/>
        <end position="231"/>
    </location>
</feature>
<comment type="catalytic activity">
    <reaction evidence="8">
        <text>L-glutamate + ATP = L-glutamyl 5-phosphate + ADP</text>
        <dbReference type="Rhea" id="RHEA:14877"/>
        <dbReference type="ChEBI" id="CHEBI:29985"/>
        <dbReference type="ChEBI" id="CHEBI:30616"/>
        <dbReference type="ChEBI" id="CHEBI:58274"/>
        <dbReference type="ChEBI" id="CHEBI:456216"/>
        <dbReference type="EC" id="2.7.2.11"/>
    </reaction>
</comment>
<comment type="similarity">
    <text evidence="8">Belongs to the glutamate 5-kinase family.</text>
</comment>
<dbReference type="GO" id="GO:0055129">
    <property type="term" value="P:L-proline biosynthetic process"/>
    <property type="evidence" value="ECO:0007669"/>
    <property type="project" value="UniProtKB-UniRule"/>
</dbReference>
<evidence type="ECO:0000256" key="1">
    <source>
        <dbReference type="ARBA" id="ARBA00022490"/>
    </source>
</evidence>
<keyword evidence="7 8" id="KW-0067">ATP-binding</keyword>
<dbReference type="PIRSF" id="PIRSF000729">
    <property type="entry name" value="GK"/>
    <property type="match status" value="1"/>
</dbReference>
<dbReference type="FunCoup" id="A0A1M6I148">
    <property type="interactions" value="371"/>
</dbReference>
<dbReference type="Gene3D" id="3.40.1160.10">
    <property type="entry name" value="Acetylglutamate kinase-like"/>
    <property type="match status" value="1"/>
</dbReference>
<evidence type="ECO:0000259" key="9">
    <source>
        <dbReference type="Pfam" id="PF00696"/>
    </source>
</evidence>
<dbReference type="InterPro" id="IPR001048">
    <property type="entry name" value="Asp/Glu/Uridylate_kinase"/>
</dbReference>
<dbReference type="EMBL" id="FQYR01000003">
    <property type="protein sequence ID" value="SHJ28209.1"/>
    <property type="molecule type" value="Genomic_DNA"/>
</dbReference>
<accession>A0A1M6I148</accession>
<dbReference type="UniPathway" id="UPA00098">
    <property type="reaction ID" value="UER00359"/>
</dbReference>
<dbReference type="PRINTS" id="PR00474">
    <property type="entry name" value="GLU5KINASE"/>
</dbReference>
<dbReference type="GO" id="GO:0004349">
    <property type="term" value="F:glutamate 5-kinase activity"/>
    <property type="evidence" value="ECO:0007669"/>
    <property type="project" value="UniProtKB-UniRule"/>
</dbReference>
<dbReference type="InterPro" id="IPR011529">
    <property type="entry name" value="Glu_5kinase"/>
</dbReference>
<keyword evidence="6 8" id="KW-0418">Kinase</keyword>
<keyword evidence="11" id="KW-1185">Reference proteome</keyword>
<sequence length="258" mass="27788">MDQPIVVKVGTGVLTRAQDATLDGAALLRLVNAIAQTVGDFGKCVLVSSGAVGAGVTAFGLNEYPKDLATKQAVSAVGQTRLMHAYENLFGHFRMNVAQLLRTADDFRDPERRDNTKATLSRLLNEPAVVPIVNQNDTVAFRDYCVGDNDMLAVRVAELIGAKMLVIFSSIDGLYAPGDIGGEIIREVDDIDEVMNFAEKKTGKMSQGGMQAKLKAVRRAVNGGIETCIANGREPERLQDIVAGDGYCTRFRAQKQPA</sequence>
<comment type="subcellular location">
    <subcellularLocation>
        <location evidence="8">Cytoplasm</location>
    </subcellularLocation>
</comment>
<reference evidence="10 11" key="1">
    <citation type="submission" date="2016-11" db="EMBL/GenBank/DDBJ databases">
        <authorList>
            <person name="Jaros S."/>
            <person name="Januszkiewicz K."/>
            <person name="Wedrychowicz H."/>
        </authorList>
    </citation>
    <scope>NUCLEOTIDE SEQUENCE [LARGE SCALE GENOMIC DNA]</scope>
    <source>
        <strain evidence="10 11">DSM 18772</strain>
    </source>
</reference>
<comment type="pathway">
    <text evidence="8">Amino-acid biosynthesis; L-proline biosynthesis; L-glutamate 5-semialdehyde from L-glutamate: step 1/2.</text>
</comment>
<evidence type="ECO:0000256" key="2">
    <source>
        <dbReference type="ARBA" id="ARBA00022605"/>
    </source>
</evidence>
<feature type="binding site" evidence="8">
    <location>
        <position position="149"/>
    </location>
    <ligand>
        <name>substrate</name>
    </ligand>
</feature>
<protein>
    <recommendedName>
        <fullName evidence="8">Glutamate 5-kinase</fullName>
        <ecNumber evidence="8">2.7.2.11</ecNumber>
    </recommendedName>
    <alternativeName>
        <fullName evidence="8">Gamma-glutamyl kinase</fullName>
        <shortName evidence="8">GK</shortName>
    </alternativeName>
</protein>
<feature type="binding site" evidence="8">
    <location>
        <position position="137"/>
    </location>
    <ligand>
        <name>substrate</name>
    </ligand>
</feature>
<dbReference type="PANTHER" id="PTHR43654">
    <property type="entry name" value="GLUTAMATE 5-KINASE"/>
    <property type="match status" value="1"/>
</dbReference>
<dbReference type="InParanoid" id="A0A1M6I148"/>
<evidence type="ECO:0000313" key="10">
    <source>
        <dbReference type="EMBL" id="SHJ28209.1"/>
    </source>
</evidence>
<proteinExistence type="inferred from homology"/>
<dbReference type="Proteomes" id="UP000184510">
    <property type="component" value="Unassembled WGS sequence"/>
</dbReference>
<dbReference type="RefSeq" id="WP_234991711.1">
    <property type="nucleotide sequence ID" value="NZ_FQYR01000003.1"/>
</dbReference>
<evidence type="ECO:0000256" key="6">
    <source>
        <dbReference type="ARBA" id="ARBA00022777"/>
    </source>
</evidence>
<evidence type="ECO:0000313" key="11">
    <source>
        <dbReference type="Proteomes" id="UP000184510"/>
    </source>
</evidence>
<dbReference type="InterPro" id="IPR001057">
    <property type="entry name" value="Glu/AcGlu_kinase"/>
</dbReference>
<keyword evidence="5 8" id="KW-0547">Nucleotide-binding</keyword>
<gene>
    <name evidence="8" type="primary">proB</name>
    <name evidence="10" type="ORF">SAMN02745181_1649</name>
</gene>
<dbReference type="STRING" id="1123071.SAMN02745181_1649"/>